<keyword evidence="2" id="KW-1133">Transmembrane helix</keyword>
<keyword evidence="2" id="KW-0812">Transmembrane</keyword>
<feature type="transmembrane region" description="Helical" evidence="2">
    <location>
        <begin position="55"/>
        <end position="79"/>
    </location>
</feature>
<dbReference type="Proteomes" id="UP000198688">
    <property type="component" value="Chromosome I"/>
</dbReference>
<feature type="region of interest" description="Disordered" evidence="1">
    <location>
        <begin position="164"/>
        <end position="280"/>
    </location>
</feature>
<keyword evidence="4" id="KW-1185">Reference proteome</keyword>
<dbReference type="EMBL" id="LT629758">
    <property type="protein sequence ID" value="SDT69987.1"/>
    <property type="molecule type" value="Genomic_DNA"/>
</dbReference>
<evidence type="ECO:0000256" key="2">
    <source>
        <dbReference type="SAM" id="Phobius"/>
    </source>
</evidence>
<keyword evidence="2" id="KW-0472">Membrane</keyword>
<sequence>MTTPPQPEPAAEKSIGQYLRPLRDLAAWALAGAPAVFLLVALLELAGDFTTQTRYGFAGFVNLPLIVFPVAAVILALGVKPAHPQARLITLIALVEYAVMSFFGVVFGVLFGVIGLIAQDPAGAFSALLVRAAWLAVLAVPAYGVLQIWLNLFTVPKPKQQPGVYGQPYGQPQYGAPQPSYPQYQPGAAPTPGQPYGTPAPNPGQPYGTPVATQPFNAAQPPPAPYGAYPPVPPPVWGPPAETQVVPPTSAPTSASADSTTVLPPERPGFGSADQDPPRQ</sequence>
<dbReference type="RefSeq" id="WP_092548135.1">
    <property type="nucleotide sequence ID" value="NZ_BOMJ01000063.1"/>
</dbReference>
<organism evidence="3 4">
    <name type="scientific">Actinoplanes derwentensis</name>
    <dbReference type="NCBI Taxonomy" id="113562"/>
    <lineage>
        <taxon>Bacteria</taxon>
        <taxon>Bacillati</taxon>
        <taxon>Actinomycetota</taxon>
        <taxon>Actinomycetes</taxon>
        <taxon>Micromonosporales</taxon>
        <taxon>Micromonosporaceae</taxon>
        <taxon>Actinoplanes</taxon>
    </lineage>
</organism>
<feature type="compositionally biased region" description="Low complexity" evidence="1">
    <location>
        <begin position="239"/>
        <end position="262"/>
    </location>
</feature>
<dbReference type="OrthoDB" id="3298044at2"/>
<reference evidence="3 4" key="1">
    <citation type="submission" date="2016-10" db="EMBL/GenBank/DDBJ databases">
        <authorList>
            <person name="de Groot N.N."/>
        </authorList>
    </citation>
    <scope>NUCLEOTIDE SEQUENCE [LARGE SCALE GENOMIC DNA]</scope>
    <source>
        <strain evidence="3 4">DSM 43941</strain>
    </source>
</reference>
<evidence type="ECO:0000256" key="1">
    <source>
        <dbReference type="SAM" id="MobiDB-lite"/>
    </source>
</evidence>
<evidence type="ECO:0000313" key="3">
    <source>
        <dbReference type="EMBL" id="SDT69987.1"/>
    </source>
</evidence>
<feature type="transmembrane region" description="Helical" evidence="2">
    <location>
        <begin position="91"/>
        <end position="118"/>
    </location>
</feature>
<name>A0A1H2CIA1_9ACTN</name>
<dbReference type="STRING" id="113562.SAMN04489716_5863"/>
<evidence type="ECO:0000313" key="4">
    <source>
        <dbReference type="Proteomes" id="UP000198688"/>
    </source>
</evidence>
<feature type="transmembrane region" description="Helical" evidence="2">
    <location>
        <begin position="124"/>
        <end position="150"/>
    </location>
</feature>
<dbReference type="AlphaFoldDB" id="A0A1H2CIA1"/>
<feature type="compositionally biased region" description="Pro residues" evidence="1">
    <location>
        <begin position="220"/>
        <end position="238"/>
    </location>
</feature>
<gene>
    <name evidence="3" type="ORF">SAMN04489716_5863</name>
</gene>
<protein>
    <submittedName>
        <fullName evidence="3">Uncharacterized protein</fullName>
    </submittedName>
</protein>
<feature type="transmembrane region" description="Helical" evidence="2">
    <location>
        <begin position="25"/>
        <end position="43"/>
    </location>
</feature>
<accession>A0A1H2CIA1</accession>
<proteinExistence type="predicted"/>
<feature type="compositionally biased region" description="Low complexity" evidence="1">
    <location>
        <begin position="164"/>
        <end position="190"/>
    </location>
</feature>